<dbReference type="OrthoDB" id="8041546at2759"/>
<dbReference type="InterPro" id="IPR043502">
    <property type="entry name" value="DNA/RNA_pol_sf"/>
</dbReference>
<dbReference type="SUPFAM" id="SSF56672">
    <property type="entry name" value="DNA/RNA polymerases"/>
    <property type="match status" value="1"/>
</dbReference>
<dbReference type="EMBL" id="CACRXK020000201">
    <property type="protein sequence ID" value="CAB3979471.1"/>
    <property type="molecule type" value="Genomic_DNA"/>
</dbReference>
<dbReference type="Proteomes" id="UP001152795">
    <property type="component" value="Unassembled WGS sequence"/>
</dbReference>
<dbReference type="PANTHER" id="PTHR37984:SF5">
    <property type="entry name" value="PROTEIN NYNRIN-LIKE"/>
    <property type="match status" value="1"/>
</dbReference>
<dbReference type="InterPro" id="IPR043128">
    <property type="entry name" value="Rev_trsase/Diguanyl_cyclase"/>
</dbReference>
<dbReference type="CDD" id="cd01647">
    <property type="entry name" value="RT_LTR"/>
    <property type="match status" value="1"/>
</dbReference>
<organism evidence="1 2">
    <name type="scientific">Paramuricea clavata</name>
    <name type="common">Red gorgonian</name>
    <name type="synonym">Violescent sea-whip</name>
    <dbReference type="NCBI Taxonomy" id="317549"/>
    <lineage>
        <taxon>Eukaryota</taxon>
        <taxon>Metazoa</taxon>
        <taxon>Cnidaria</taxon>
        <taxon>Anthozoa</taxon>
        <taxon>Octocorallia</taxon>
        <taxon>Malacalcyonacea</taxon>
        <taxon>Plexauridae</taxon>
        <taxon>Paramuricea</taxon>
    </lineage>
</organism>
<evidence type="ECO:0000313" key="2">
    <source>
        <dbReference type="Proteomes" id="UP001152795"/>
    </source>
</evidence>
<dbReference type="InterPro" id="IPR050951">
    <property type="entry name" value="Retrovirus_Pol_polyprotein"/>
</dbReference>
<gene>
    <name evidence="1" type="ORF">PACLA_8A018275</name>
</gene>
<dbReference type="PANTHER" id="PTHR37984">
    <property type="entry name" value="PROTEIN CBG26694"/>
    <property type="match status" value="1"/>
</dbReference>
<proteinExistence type="predicted"/>
<evidence type="ECO:0000313" key="1">
    <source>
        <dbReference type="EMBL" id="CAB3979471.1"/>
    </source>
</evidence>
<accession>A0A6S7G005</accession>
<protein>
    <submittedName>
        <fullName evidence="1">Uncharacterized protein</fullName>
    </submittedName>
</protein>
<comment type="caution">
    <text evidence="1">The sequence shown here is derived from an EMBL/GenBank/DDBJ whole genome shotgun (WGS) entry which is preliminary data.</text>
</comment>
<keyword evidence="2" id="KW-1185">Reference proteome</keyword>
<sequence>MAQQDILLGSAVVRHDLIYEVPVVAMNNSDAPIKLYKGTTIGQLTAVQVESEREVTTRQAPVRTGPVNVDPVAVDLNNSCLTSQQKCQVINLLRDYRDVFANTDSEVGRTDRTKFKINTGTNLPVALKLRRTPLALRPEVDWQIKNMEERGVICKSSSSWSSPIPLVPQKDETYRFCADTLNDVTKTEIFPLPSIRECLDSLCGSIMFSTLDLHSGYWQIEIDHKDRHKTAFTTESGHW</sequence>
<dbReference type="Gene3D" id="3.10.10.10">
    <property type="entry name" value="HIV Type 1 Reverse Transcriptase, subunit A, domain 1"/>
    <property type="match status" value="1"/>
</dbReference>
<dbReference type="Gene3D" id="3.30.70.270">
    <property type="match status" value="1"/>
</dbReference>
<reference evidence="1" key="1">
    <citation type="submission" date="2020-04" db="EMBL/GenBank/DDBJ databases">
        <authorList>
            <person name="Alioto T."/>
            <person name="Alioto T."/>
            <person name="Gomez Garrido J."/>
        </authorList>
    </citation>
    <scope>NUCLEOTIDE SEQUENCE</scope>
    <source>
        <strain evidence="1">A484AB</strain>
    </source>
</reference>
<dbReference type="AlphaFoldDB" id="A0A6S7G005"/>
<name>A0A6S7G005_PARCT</name>